<keyword evidence="2" id="KW-1185">Reference proteome</keyword>
<comment type="caution">
    <text evidence="1">The sequence shown here is derived from an EMBL/GenBank/DDBJ whole genome shotgun (WGS) entry which is preliminary data.</text>
</comment>
<dbReference type="Proteomes" id="UP000887159">
    <property type="component" value="Unassembled WGS sequence"/>
</dbReference>
<reference evidence="1" key="1">
    <citation type="submission" date="2020-08" db="EMBL/GenBank/DDBJ databases">
        <title>Multicomponent nature underlies the extraordinary mechanical properties of spider dragline silk.</title>
        <authorList>
            <person name="Kono N."/>
            <person name="Nakamura H."/>
            <person name="Mori M."/>
            <person name="Yoshida Y."/>
            <person name="Ohtoshi R."/>
            <person name="Malay A.D."/>
            <person name="Moran D.A.P."/>
            <person name="Tomita M."/>
            <person name="Numata K."/>
            <person name="Arakawa K."/>
        </authorList>
    </citation>
    <scope>NUCLEOTIDE SEQUENCE</scope>
</reference>
<name>A0A8X6V9G8_TRICX</name>
<protein>
    <submittedName>
        <fullName evidence="1">Uncharacterized protein</fullName>
    </submittedName>
</protein>
<organism evidence="1 2">
    <name type="scientific">Trichonephila clavipes</name>
    <name type="common">Golden silk orbweaver</name>
    <name type="synonym">Nephila clavipes</name>
    <dbReference type="NCBI Taxonomy" id="2585209"/>
    <lineage>
        <taxon>Eukaryota</taxon>
        <taxon>Metazoa</taxon>
        <taxon>Ecdysozoa</taxon>
        <taxon>Arthropoda</taxon>
        <taxon>Chelicerata</taxon>
        <taxon>Arachnida</taxon>
        <taxon>Araneae</taxon>
        <taxon>Araneomorphae</taxon>
        <taxon>Entelegynae</taxon>
        <taxon>Araneoidea</taxon>
        <taxon>Nephilidae</taxon>
        <taxon>Trichonephila</taxon>
    </lineage>
</organism>
<dbReference type="EMBL" id="BMAU01021292">
    <property type="protein sequence ID" value="GFY09952.1"/>
    <property type="molecule type" value="Genomic_DNA"/>
</dbReference>
<dbReference type="AlphaFoldDB" id="A0A8X6V9G8"/>
<proteinExistence type="predicted"/>
<accession>A0A8X6V9G8</accession>
<evidence type="ECO:0000313" key="1">
    <source>
        <dbReference type="EMBL" id="GFY09952.1"/>
    </source>
</evidence>
<evidence type="ECO:0000313" key="2">
    <source>
        <dbReference type="Proteomes" id="UP000887159"/>
    </source>
</evidence>
<gene>
    <name evidence="1" type="ORF">TNCV_3699141</name>
</gene>
<sequence length="126" mass="14148">MSKLDIHEILPIFYKSLINTKNVLCIDKSEVRVRDLEVQALMKTIVLIPGIDRKIGGKTEIMKDTPIIADHKGNLIGSKTKVSQIIADSRVDAKVDNRINLSTVKAVDKVGREIVHFEVKMNEVEI</sequence>